<evidence type="ECO:0000313" key="2">
    <source>
        <dbReference type="Proteomes" id="UP001054925"/>
    </source>
</evidence>
<dbReference type="InterPro" id="IPR017517">
    <property type="entry name" value="Maleyloyr_isom"/>
</dbReference>
<dbReference type="InterPro" id="IPR034660">
    <property type="entry name" value="DinB/YfiT-like"/>
</dbReference>
<dbReference type="NCBIfam" id="TIGR03083">
    <property type="entry name" value="maleylpyruvate isomerase family mycothiol-dependent enzyme"/>
    <property type="match status" value="1"/>
</dbReference>
<dbReference type="AlphaFoldDB" id="A0AAV5G4W9"/>
<sequence>MLGDMTFSSAQRNQLAHLFLELGPNAPTLCEGWETKDLAAHLWIRENRLDAAGGMFIPQLESRLEDLTEQTLDRDFEDVVNSWAAGPPRWLKPFDAKMNTMENFIHHEDVRRANGMTDPQPLSQAAQKQLYSSLKMIAPLSLKKSKSPVVLHPRGFDRIVAADKRGVARNGSDVVRVSGEVGELLIWVSGRDVADITINGDGSKIAR</sequence>
<organism evidence="1 2">
    <name type="scientific">Corynebacterium ammoniagenes</name>
    <name type="common">Brevibacterium ammoniagenes</name>
    <dbReference type="NCBI Taxonomy" id="1697"/>
    <lineage>
        <taxon>Bacteria</taxon>
        <taxon>Bacillati</taxon>
        <taxon>Actinomycetota</taxon>
        <taxon>Actinomycetes</taxon>
        <taxon>Mycobacteriales</taxon>
        <taxon>Corynebacteriaceae</taxon>
        <taxon>Corynebacterium</taxon>
    </lineage>
</organism>
<dbReference type="SUPFAM" id="SSF109854">
    <property type="entry name" value="DinB/YfiT-like putative metalloenzymes"/>
    <property type="match status" value="1"/>
</dbReference>
<name>A0AAV5G4W9_CORAM</name>
<proteinExistence type="predicted"/>
<evidence type="ECO:0000313" key="1">
    <source>
        <dbReference type="EMBL" id="GJN42281.1"/>
    </source>
</evidence>
<dbReference type="NCBIfam" id="TIGR03085">
    <property type="entry name" value="TIGR03085 family metal-binding protein"/>
    <property type="match status" value="1"/>
</dbReference>
<accession>A0AAV5G4W9</accession>
<dbReference type="EMBL" id="BQKK01000001">
    <property type="protein sequence ID" value="GJN42281.1"/>
    <property type="molecule type" value="Genomic_DNA"/>
</dbReference>
<gene>
    <name evidence="1" type="ORF">CAT723_07600</name>
</gene>
<comment type="caution">
    <text evidence="1">The sequence shown here is derived from an EMBL/GenBank/DDBJ whole genome shotgun (WGS) entry which is preliminary data.</text>
</comment>
<dbReference type="InterPro" id="IPR017519">
    <property type="entry name" value="CHP03085"/>
</dbReference>
<reference evidence="1" key="1">
    <citation type="submission" date="2021-12" db="EMBL/GenBank/DDBJ databases">
        <title>Draft genome sequence of Corynebacterium ammoniagenes strain T-723.</title>
        <authorList>
            <person name="Matsuzawa M."/>
            <person name="Hiratani M."/>
            <person name="Abe I."/>
            <person name="Tsuji Y."/>
            <person name="Nakamura J."/>
        </authorList>
    </citation>
    <scope>NUCLEOTIDE SEQUENCE</scope>
    <source>
        <strain evidence="1">T-723</strain>
    </source>
</reference>
<dbReference type="Proteomes" id="UP001054925">
    <property type="component" value="Unassembled WGS sequence"/>
</dbReference>
<protein>
    <submittedName>
        <fullName evidence="1">TIGR03085 family protein</fullName>
    </submittedName>
</protein>